<keyword evidence="3 5" id="KW-1133">Transmembrane helix</keyword>
<dbReference type="Proteomes" id="UP000887577">
    <property type="component" value="Unplaced"/>
</dbReference>
<dbReference type="PANTHER" id="PTHR20661">
    <property type="entry name" value="PHOSPHATIDYLINOSITOL-GLYCAN BIOSYNTHESIS CLASS W PROTEIN"/>
    <property type="match status" value="1"/>
</dbReference>
<dbReference type="InterPro" id="IPR009447">
    <property type="entry name" value="PIGW/GWT1"/>
</dbReference>
<feature type="transmembrane region" description="Helical" evidence="5">
    <location>
        <begin position="51"/>
        <end position="67"/>
    </location>
</feature>
<dbReference type="GO" id="GO:0005783">
    <property type="term" value="C:endoplasmic reticulum"/>
    <property type="evidence" value="ECO:0007669"/>
    <property type="project" value="TreeGrafter"/>
</dbReference>
<dbReference type="GO" id="GO:0016020">
    <property type="term" value="C:membrane"/>
    <property type="evidence" value="ECO:0007669"/>
    <property type="project" value="UniProtKB-SubCell"/>
</dbReference>
<keyword evidence="6" id="KW-1185">Reference proteome</keyword>
<dbReference type="GO" id="GO:0072659">
    <property type="term" value="P:protein localization to plasma membrane"/>
    <property type="evidence" value="ECO:0007669"/>
    <property type="project" value="TreeGrafter"/>
</dbReference>
<proteinExistence type="predicted"/>
<evidence type="ECO:0000313" key="7">
    <source>
        <dbReference type="WBParaSite" id="PSU_v2.g12310.t1"/>
    </source>
</evidence>
<feature type="transmembrane region" description="Helical" evidence="5">
    <location>
        <begin position="123"/>
        <end position="148"/>
    </location>
</feature>
<dbReference type="Pfam" id="PF06423">
    <property type="entry name" value="GWT1"/>
    <property type="match status" value="1"/>
</dbReference>
<reference evidence="7" key="1">
    <citation type="submission" date="2022-11" db="UniProtKB">
        <authorList>
            <consortium name="WormBaseParasite"/>
        </authorList>
    </citation>
    <scope>IDENTIFICATION</scope>
</reference>
<sequence>MGQQIPFCDLYTYLRAFVQISTAIAILGVDFRIFPRRFAKTISYGTSPMDFGTSMFVFVMGFGIGLFRKQNYNYSKKSFLQFLYSMTALLILGFGKPMLMSIFKYHHELTEYGTHWNFFMTLAVLRIIAFLPSIILILIGIFGTISLASQQDLENYLLSDNRNFESLIDSNREGLVSLCGYALILDISRRFGDDIKNLFGAIPSWKFTAYSFGVLAQHIILLE</sequence>
<dbReference type="GO" id="GO:0006506">
    <property type="term" value="P:GPI anchor biosynthetic process"/>
    <property type="evidence" value="ECO:0007669"/>
    <property type="project" value="InterPro"/>
</dbReference>
<feature type="transmembrane region" description="Helical" evidence="5">
    <location>
        <begin position="12"/>
        <end position="31"/>
    </location>
</feature>
<dbReference type="GO" id="GO:0032216">
    <property type="term" value="F:glucosaminyl-phosphatidylinositol O-acyltransferase activity"/>
    <property type="evidence" value="ECO:0007669"/>
    <property type="project" value="TreeGrafter"/>
</dbReference>
<dbReference type="PANTHER" id="PTHR20661:SF0">
    <property type="entry name" value="PHOSPHATIDYLINOSITOL-GLYCAN BIOSYNTHESIS CLASS W PROTEIN"/>
    <property type="match status" value="1"/>
</dbReference>
<feature type="transmembrane region" description="Helical" evidence="5">
    <location>
        <begin position="79"/>
        <end position="103"/>
    </location>
</feature>
<keyword evidence="2 5" id="KW-0812">Transmembrane</keyword>
<evidence type="ECO:0000256" key="4">
    <source>
        <dbReference type="ARBA" id="ARBA00023136"/>
    </source>
</evidence>
<evidence type="ECO:0000313" key="6">
    <source>
        <dbReference type="Proteomes" id="UP000887577"/>
    </source>
</evidence>
<evidence type="ECO:0000256" key="3">
    <source>
        <dbReference type="ARBA" id="ARBA00022989"/>
    </source>
</evidence>
<dbReference type="WBParaSite" id="PSU_v2.g12310.t1">
    <property type="protein sequence ID" value="PSU_v2.g12310.t1"/>
    <property type="gene ID" value="PSU_v2.g12310"/>
</dbReference>
<comment type="subcellular location">
    <subcellularLocation>
        <location evidence="1">Membrane</location>
        <topology evidence="1">Multi-pass membrane protein</topology>
    </subcellularLocation>
</comment>
<evidence type="ECO:0000256" key="1">
    <source>
        <dbReference type="ARBA" id="ARBA00004141"/>
    </source>
</evidence>
<accession>A0A914XYM3</accession>
<dbReference type="AlphaFoldDB" id="A0A914XYM3"/>
<protein>
    <submittedName>
        <fullName evidence="7">GPI-anchored wall transfer protein 1</fullName>
    </submittedName>
</protein>
<organism evidence="6 7">
    <name type="scientific">Panagrolaimus superbus</name>
    <dbReference type="NCBI Taxonomy" id="310955"/>
    <lineage>
        <taxon>Eukaryota</taxon>
        <taxon>Metazoa</taxon>
        <taxon>Ecdysozoa</taxon>
        <taxon>Nematoda</taxon>
        <taxon>Chromadorea</taxon>
        <taxon>Rhabditida</taxon>
        <taxon>Tylenchina</taxon>
        <taxon>Panagrolaimomorpha</taxon>
        <taxon>Panagrolaimoidea</taxon>
        <taxon>Panagrolaimidae</taxon>
        <taxon>Panagrolaimus</taxon>
    </lineage>
</organism>
<keyword evidence="4 5" id="KW-0472">Membrane</keyword>
<evidence type="ECO:0000256" key="5">
    <source>
        <dbReference type="SAM" id="Phobius"/>
    </source>
</evidence>
<name>A0A914XYM3_9BILA</name>
<evidence type="ECO:0000256" key="2">
    <source>
        <dbReference type="ARBA" id="ARBA00022692"/>
    </source>
</evidence>